<proteinExistence type="predicted"/>
<protein>
    <submittedName>
        <fullName evidence="2">DUF4113 domain-containing protein</fullName>
    </submittedName>
</protein>
<feature type="domain" description="DUF4113" evidence="1">
    <location>
        <begin position="27"/>
        <end position="75"/>
    </location>
</feature>
<sequence>MLGDFFDRGVAQLGLFDEYKPRVNSASLMLVLDKLNRRGESRIYFAGQGLRRQWQMKREMLSPAYTTRLQDLPRVSV</sequence>
<dbReference type="Pfam" id="PF13438">
    <property type="entry name" value="DUF4113"/>
    <property type="match status" value="1"/>
</dbReference>
<dbReference type="AlphaFoldDB" id="A0AAU7QAT1"/>
<accession>A0AAU7QAT1</accession>
<name>A0AAU7QAT1_9GAMM</name>
<dbReference type="InterPro" id="IPR025188">
    <property type="entry name" value="DUF4113"/>
</dbReference>
<dbReference type="EMBL" id="CP157947">
    <property type="protein sequence ID" value="XBS70267.1"/>
    <property type="molecule type" value="Genomic_DNA"/>
</dbReference>
<evidence type="ECO:0000313" key="2">
    <source>
        <dbReference type="EMBL" id="XBS70267.1"/>
    </source>
</evidence>
<organism evidence="2">
    <name type="scientific">Acerihabitans sp. KWT182</name>
    <dbReference type="NCBI Taxonomy" id="3157919"/>
    <lineage>
        <taxon>Bacteria</taxon>
        <taxon>Pseudomonadati</taxon>
        <taxon>Pseudomonadota</taxon>
        <taxon>Gammaproteobacteria</taxon>
        <taxon>Enterobacterales</taxon>
        <taxon>Pectobacteriaceae</taxon>
        <taxon>Acerihabitans</taxon>
    </lineage>
</organism>
<gene>
    <name evidence="2" type="ORF">ABK905_03060</name>
</gene>
<reference evidence="2" key="1">
    <citation type="submission" date="2024-06" db="EMBL/GenBank/DDBJ databases">
        <authorList>
            <person name="Coelho C."/>
            <person name="Bento M."/>
            <person name="Garcia E."/>
            <person name="Camelo A."/>
            <person name="Brandao I."/>
            <person name="Espirito Santo C."/>
            <person name="Trovao J."/>
            <person name="Verissimo A."/>
            <person name="Costa J."/>
            <person name="Tiago I."/>
        </authorList>
    </citation>
    <scope>NUCLEOTIDE SEQUENCE</scope>
    <source>
        <strain evidence="2">KWT182</strain>
    </source>
</reference>
<evidence type="ECO:0000259" key="1">
    <source>
        <dbReference type="Pfam" id="PF13438"/>
    </source>
</evidence>